<organism evidence="3 4">
    <name type="scientific">Umbelopsis ramanniana AG</name>
    <dbReference type="NCBI Taxonomy" id="1314678"/>
    <lineage>
        <taxon>Eukaryota</taxon>
        <taxon>Fungi</taxon>
        <taxon>Fungi incertae sedis</taxon>
        <taxon>Mucoromycota</taxon>
        <taxon>Mucoromycotina</taxon>
        <taxon>Umbelopsidomycetes</taxon>
        <taxon>Umbelopsidales</taxon>
        <taxon>Umbelopsidaceae</taxon>
        <taxon>Umbelopsis</taxon>
    </lineage>
</organism>
<keyword evidence="4" id="KW-1185">Reference proteome</keyword>
<evidence type="ECO:0000313" key="4">
    <source>
        <dbReference type="Proteomes" id="UP001206595"/>
    </source>
</evidence>
<keyword evidence="1" id="KW-0732">Signal</keyword>
<evidence type="ECO:0000259" key="2">
    <source>
        <dbReference type="SMART" id="SM00198"/>
    </source>
</evidence>
<reference evidence="3" key="2">
    <citation type="journal article" date="2022" name="Proc. Natl. Acad. Sci. U.S.A.">
        <title>Diploid-dominant life cycles characterize the early evolution of Fungi.</title>
        <authorList>
            <person name="Amses K.R."/>
            <person name="Simmons D.R."/>
            <person name="Longcore J.E."/>
            <person name="Mondo S.J."/>
            <person name="Seto K."/>
            <person name="Jeronimo G.H."/>
            <person name="Bonds A.E."/>
            <person name="Quandt C.A."/>
            <person name="Davis W.J."/>
            <person name="Chang Y."/>
            <person name="Federici B.A."/>
            <person name="Kuo A."/>
            <person name="LaButti K."/>
            <person name="Pangilinan J."/>
            <person name="Andreopoulos W."/>
            <person name="Tritt A."/>
            <person name="Riley R."/>
            <person name="Hundley H."/>
            <person name="Johnson J."/>
            <person name="Lipzen A."/>
            <person name="Barry K."/>
            <person name="Lang B.F."/>
            <person name="Cuomo C.A."/>
            <person name="Buchler N.E."/>
            <person name="Grigoriev I.V."/>
            <person name="Spatafora J.W."/>
            <person name="Stajich J.E."/>
            <person name="James T.Y."/>
        </authorList>
    </citation>
    <scope>NUCLEOTIDE SEQUENCE</scope>
    <source>
        <strain evidence="3">AG</strain>
    </source>
</reference>
<reference evidence="3" key="1">
    <citation type="submission" date="2021-06" db="EMBL/GenBank/DDBJ databases">
        <authorList>
            <consortium name="DOE Joint Genome Institute"/>
            <person name="Mondo S.J."/>
            <person name="Amses K.R."/>
            <person name="Simmons D.R."/>
            <person name="Longcore J.E."/>
            <person name="Seto K."/>
            <person name="Alves G.H."/>
            <person name="Bonds A.E."/>
            <person name="Quandt C.A."/>
            <person name="Davis W.J."/>
            <person name="Chang Y."/>
            <person name="Letcher P.M."/>
            <person name="Powell M.J."/>
            <person name="Kuo A."/>
            <person name="Labutti K."/>
            <person name="Pangilinan J."/>
            <person name="Andreopoulos W."/>
            <person name="Tritt A."/>
            <person name="Riley R."/>
            <person name="Hundley H."/>
            <person name="Johnson J."/>
            <person name="Lipzen A."/>
            <person name="Barry K."/>
            <person name="Berbee M.L."/>
            <person name="Buchler N.E."/>
            <person name="Grigoriev I.V."/>
            <person name="Spatafora J.W."/>
            <person name="Stajich J.E."/>
            <person name="James T.Y."/>
        </authorList>
    </citation>
    <scope>NUCLEOTIDE SEQUENCE</scope>
    <source>
        <strain evidence="3">AG</strain>
    </source>
</reference>
<dbReference type="SUPFAM" id="SSF55797">
    <property type="entry name" value="PR-1-like"/>
    <property type="match status" value="1"/>
</dbReference>
<dbReference type="InterPro" id="IPR035940">
    <property type="entry name" value="CAP_sf"/>
</dbReference>
<dbReference type="RefSeq" id="XP_051442241.1">
    <property type="nucleotide sequence ID" value="XM_051584661.1"/>
</dbReference>
<sequence>MLSITAFVLSAFAFVPSLAATASTVSAEDQLEILAVHNQYRAMSGAAPLVWNTTVADFAESWVNQCINAHSLSPIYGENMGYGYNTWELMTDRWAEEAQYHNFNTEELQIETLHFTQVVWKSTVSIGCARSSCDFNPRFYSCNYYPHGNTLTQFEANVSPPS</sequence>
<dbReference type="Pfam" id="PF00188">
    <property type="entry name" value="CAP"/>
    <property type="match status" value="1"/>
</dbReference>
<evidence type="ECO:0000256" key="1">
    <source>
        <dbReference type="SAM" id="SignalP"/>
    </source>
</evidence>
<dbReference type="Gene3D" id="3.40.33.10">
    <property type="entry name" value="CAP"/>
    <property type="match status" value="1"/>
</dbReference>
<dbReference type="Proteomes" id="UP001206595">
    <property type="component" value="Unassembled WGS sequence"/>
</dbReference>
<gene>
    <name evidence="3" type="ORF">K450DRAFT_201333</name>
</gene>
<dbReference type="AlphaFoldDB" id="A0AAD5E5H3"/>
<comment type="caution">
    <text evidence="3">The sequence shown here is derived from an EMBL/GenBank/DDBJ whole genome shotgun (WGS) entry which is preliminary data.</text>
</comment>
<dbReference type="PANTHER" id="PTHR10334">
    <property type="entry name" value="CYSTEINE-RICH SECRETORY PROTEIN-RELATED"/>
    <property type="match status" value="1"/>
</dbReference>
<evidence type="ECO:0000313" key="3">
    <source>
        <dbReference type="EMBL" id="KAI8577237.1"/>
    </source>
</evidence>
<dbReference type="InterPro" id="IPR001283">
    <property type="entry name" value="CRISP-related"/>
</dbReference>
<feature type="domain" description="SCP" evidence="2">
    <location>
        <begin position="28"/>
        <end position="152"/>
    </location>
</feature>
<dbReference type="PRINTS" id="PR00837">
    <property type="entry name" value="V5TPXLIKE"/>
</dbReference>
<proteinExistence type="predicted"/>
<dbReference type="EMBL" id="MU620943">
    <property type="protein sequence ID" value="KAI8577237.1"/>
    <property type="molecule type" value="Genomic_DNA"/>
</dbReference>
<dbReference type="InterPro" id="IPR014044">
    <property type="entry name" value="CAP_dom"/>
</dbReference>
<accession>A0AAD5E5H3</accession>
<dbReference type="GeneID" id="75910011"/>
<feature type="signal peptide" evidence="1">
    <location>
        <begin position="1"/>
        <end position="19"/>
    </location>
</feature>
<feature type="chain" id="PRO_5042261052" description="SCP domain-containing protein" evidence="1">
    <location>
        <begin position="20"/>
        <end position="162"/>
    </location>
</feature>
<protein>
    <recommendedName>
        <fullName evidence="2">SCP domain-containing protein</fullName>
    </recommendedName>
</protein>
<name>A0AAD5E5H3_UMBRA</name>
<dbReference type="SMART" id="SM00198">
    <property type="entry name" value="SCP"/>
    <property type="match status" value="1"/>
</dbReference>